<feature type="region of interest" description="Disordered" evidence="1">
    <location>
        <begin position="1"/>
        <end position="21"/>
    </location>
</feature>
<reference evidence="4" key="1">
    <citation type="submission" date="2017-07" db="EMBL/GenBank/DDBJ databases">
        <title>Draft genome sequence of Effusibacillus lacus strain skLN1.</title>
        <authorList>
            <person name="Watanabe M."/>
            <person name="Kojima H."/>
            <person name="Fukui M."/>
        </authorList>
    </citation>
    <scope>NUCLEOTIDE SEQUENCE [LARGE SCALE GENOMIC DNA]</scope>
    <source>
        <strain evidence="4">skLN1</strain>
    </source>
</reference>
<name>A0A292YFT6_9BACL</name>
<evidence type="ECO:0000313" key="4">
    <source>
        <dbReference type="Proteomes" id="UP000217785"/>
    </source>
</evidence>
<evidence type="ECO:0000259" key="2">
    <source>
        <dbReference type="Pfam" id="PF08386"/>
    </source>
</evidence>
<keyword evidence="4" id="KW-1185">Reference proteome</keyword>
<dbReference type="EMBL" id="BDUF01000014">
    <property type="protein sequence ID" value="GAX89037.1"/>
    <property type="molecule type" value="Genomic_DNA"/>
</dbReference>
<evidence type="ECO:0000313" key="3">
    <source>
        <dbReference type="EMBL" id="GAX89037.1"/>
    </source>
</evidence>
<dbReference type="OrthoDB" id="9805423at2"/>
<dbReference type="InterPro" id="IPR029058">
    <property type="entry name" value="AB_hydrolase_fold"/>
</dbReference>
<dbReference type="InterPro" id="IPR050471">
    <property type="entry name" value="AB_hydrolase"/>
</dbReference>
<dbReference type="RefSeq" id="WP_096180734.1">
    <property type="nucleotide sequence ID" value="NZ_BDUF01000014.1"/>
</dbReference>
<dbReference type="PANTHER" id="PTHR43433">
    <property type="entry name" value="HYDROLASE, ALPHA/BETA FOLD FAMILY PROTEIN"/>
    <property type="match status" value="1"/>
</dbReference>
<organism evidence="3 4">
    <name type="scientific">Effusibacillus lacus</name>
    <dbReference type="NCBI Taxonomy" id="1348429"/>
    <lineage>
        <taxon>Bacteria</taxon>
        <taxon>Bacillati</taxon>
        <taxon>Bacillota</taxon>
        <taxon>Bacilli</taxon>
        <taxon>Bacillales</taxon>
        <taxon>Alicyclobacillaceae</taxon>
        <taxon>Effusibacillus</taxon>
    </lineage>
</organism>
<dbReference type="SUPFAM" id="SSF53474">
    <property type="entry name" value="alpha/beta-Hydrolases"/>
    <property type="match status" value="1"/>
</dbReference>
<gene>
    <name evidence="3" type="ORF">EFBL_0651</name>
</gene>
<dbReference type="AlphaFoldDB" id="A0A292YFT6"/>
<proteinExistence type="predicted"/>
<sequence length="143" mass="15897">MIATKSHGQGTATSKAISNEPQSIDPAEARFQFAKNYLFGPDVTDDRIRAFIRLEPPMPLEQFALVNSAIREFDYRPHLTKCNTPVLVLHGDHDRLIPDEFGKELASVLPNAQFVSVPRAGHAVIAEKPEGVNQAIHKFLKPE</sequence>
<accession>A0A292YFT6</accession>
<protein>
    <recommendedName>
        <fullName evidence="2">Peptidase S33 tripeptidyl aminopeptidase-like C-terminal domain-containing protein</fullName>
    </recommendedName>
</protein>
<dbReference type="Gene3D" id="3.40.50.1820">
    <property type="entry name" value="alpha/beta hydrolase"/>
    <property type="match status" value="1"/>
</dbReference>
<comment type="caution">
    <text evidence="3">The sequence shown here is derived from an EMBL/GenBank/DDBJ whole genome shotgun (WGS) entry which is preliminary data.</text>
</comment>
<dbReference type="PANTHER" id="PTHR43433:SF4">
    <property type="entry name" value="NON-HEME CHLOROPEROXIDASE-RELATED"/>
    <property type="match status" value="1"/>
</dbReference>
<evidence type="ECO:0000256" key="1">
    <source>
        <dbReference type="SAM" id="MobiDB-lite"/>
    </source>
</evidence>
<feature type="domain" description="Peptidase S33 tripeptidyl aminopeptidase-like C-terminal" evidence="2">
    <location>
        <begin position="81"/>
        <end position="141"/>
    </location>
</feature>
<dbReference type="Pfam" id="PF08386">
    <property type="entry name" value="Abhydrolase_4"/>
    <property type="match status" value="1"/>
</dbReference>
<dbReference type="InterPro" id="IPR013595">
    <property type="entry name" value="Pept_S33_TAP-like_C"/>
</dbReference>
<dbReference type="Proteomes" id="UP000217785">
    <property type="component" value="Unassembled WGS sequence"/>
</dbReference>